<evidence type="ECO:0000313" key="4">
    <source>
        <dbReference type="Proteomes" id="UP001432027"/>
    </source>
</evidence>
<gene>
    <name evidence="3" type="ORF">PENTCL1PPCAC_14464</name>
</gene>
<dbReference type="InterPro" id="IPR001173">
    <property type="entry name" value="Glyco_trans_2-like"/>
</dbReference>
<comment type="caution">
    <text evidence="3">The sequence shown here is derived from an EMBL/GenBank/DDBJ whole genome shotgun (WGS) entry which is preliminary data.</text>
</comment>
<dbReference type="GO" id="GO:0005737">
    <property type="term" value="C:cytoplasm"/>
    <property type="evidence" value="ECO:0007669"/>
    <property type="project" value="TreeGrafter"/>
</dbReference>
<dbReference type="Gene3D" id="3.90.550.10">
    <property type="entry name" value="Spore Coat Polysaccharide Biosynthesis Protein SpsA, Chain A"/>
    <property type="match status" value="1"/>
</dbReference>
<dbReference type="SUPFAM" id="SSF53448">
    <property type="entry name" value="Nucleotide-diphospho-sugar transferases"/>
    <property type="match status" value="1"/>
</dbReference>
<feature type="transmembrane region" description="Helical" evidence="1">
    <location>
        <begin position="48"/>
        <end position="73"/>
    </location>
</feature>
<keyword evidence="4" id="KW-1185">Reference proteome</keyword>
<dbReference type="Pfam" id="PF13632">
    <property type="entry name" value="Glyco_trans_2_3"/>
    <property type="match status" value="1"/>
</dbReference>
<keyword evidence="1" id="KW-0472">Membrane</keyword>
<dbReference type="GO" id="GO:0019187">
    <property type="term" value="F:beta-1,4-mannosyltransferase activity"/>
    <property type="evidence" value="ECO:0007669"/>
    <property type="project" value="InterPro"/>
</dbReference>
<name>A0AAV5TFN9_9BILA</name>
<dbReference type="EMBL" id="BTSX01000004">
    <property type="protein sequence ID" value="GMS92289.1"/>
    <property type="molecule type" value="Genomic_DNA"/>
</dbReference>
<dbReference type="PANTHER" id="PTHR16779:SF1">
    <property type="entry name" value="BETA-1,4-MANNOSYLTRANSFERASE EGH"/>
    <property type="match status" value="1"/>
</dbReference>
<dbReference type="InterPro" id="IPR029044">
    <property type="entry name" value="Nucleotide-diphossugar_trans"/>
</dbReference>
<organism evidence="3 4">
    <name type="scientific">Pristionchus entomophagus</name>
    <dbReference type="NCBI Taxonomy" id="358040"/>
    <lineage>
        <taxon>Eukaryota</taxon>
        <taxon>Metazoa</taxon>
        <taxon>Ecdysozoa</taxon>
        <taxon>Nematoda</taxon>
        <taxon>Chromadorea</taxon>
        <taxon>Rhabditida</taxon>
        <taxon>Rhabditina</taxon>
        <taxon>Diplogasteromorpha</taxon>
        <taxon>Diplogasteroidea</taxon>
        <taxon>Neodiplogasteridae</taxon>
        <taxon>Pristionchus</taxon>
    </lineage>
</organism>
<keyword evidence="1" id="KW-1133">Transmembrane helix</keyword>
<evidence type="ECO:0000313" key="3">
    <source>
        <dbReference type="EMBL" id="GMS92289.1"/>
    </source>
</evidence>
<feature type="domain" description="Glycosyltransferase 2-like" evidence="2">
    <location>
        <begin position="181"/>
        <end position="393"/>
    </location>
</feature>
<sequence>MNCEAKHVLQCAALYAWIGIVIFITLYFDTTEVEIDPIQEYGYFLTIFLYIWKCTQLLVLPQCIFHLIGFTCFNQFKDKVLLRAHPKVAPFVCFRVVTRGLYPKLVKDNLALNIDTCKRAGIVNYCFEVVTDNSIELHTGSLVREIVVPKSFQSKNGALFKARALQYCLEDGVNRLRDSDYVVHLDEETLLTHDSVYGILNFADEGKHQFGQGVITYANGNIVNWLTTLSDCYRVADDCGKQHAQLSVLHKPIFGWKGSYVVTRYGAERTITWDHGPEGSIAEDTYFAILGMQAGYSFDFVEGEMLEKSPFTTWDFLQQRKRWLEGLLLTVHSKKIKLIYKLPMAMVVYSWALAPLIIAQLFVMPFFPMPKVVWLDIIFASLLAINLYMNVFGVVRSFTQKYRQNIFMLLLSCVGACLTIPYTLVIQVASVFLLIFGPKKEFFIVKKESTPIMNVLTV</sequence>
<evidence type="ECO:0000259" key="2">
    <source>
        <dbReference type="Pfam" id="PF13632"/>
    </source>
</evidence>
<protein>
    <recommendedName>
        <fullName evidence="2">Glycosyltransferase 2-like domain-containing protein</fullName>
    </recommendedName>
</protein>
<dbReference type="AlphaFoldDB" id="A0AAV5TFN9"/>
<feature type="transmembrane region" description="Helical" evidence="1">
    <location>
        <begin position="373"/>
        <end position="395"/>
    </location>
</feature>
<dbReference type="InterPro" id="IPR027389">
    <property type="entry name" value="B_mannosylTrfase_Bre-3/Egh"/>
</dbReference>
<dbReference type="Proteomes" id="UP001432027">
    <property type="component" value="Unassembled WGS sequence"/>
</dbReference>
<feature type="transmembrane region" description="Helical" evidence="1">
    <location>
        <begin position="344"/>
        <end position="367"/>
    </location>
</feature>
<accession>A0AAV5TFN9</accession>
<dbReference type="PANTHER" id="PTHR16779">
    <property type="entry name" value="BETA-1,4-MANNOSYLTRANSFERASE EGH"/>
    <property type="match status" value="1"/>
</dbReference>
<proteinExistence type="predicted"/>
<feature type="transmembrane region" description="Helical" evidence="1">
    <location>
        <begin position="407"/>
        <end position="436"/>
    </location>
</feature>
<keyword evidence="1" id="KW-0812">Transmembrane</keyword>
<evidence type="ECO:0000256" key="1">
    <source>
        <dbReference type="SAM" id="Phobius"/>
    </source>
</evidence>
<reference evidence="3" key="1">
    <citation type="submission" date="2023-10" db="EMBL/GenBank/DDBJ databases">
        <title>Genome assembly of Pristionchus species.</title>
        <authorList>
            <person name="Yoshida K."/>
            <person name="Sommer R.J."/>
        </authorList>
    </citation>
    <scope>NUCLEOTIDE SEQUENCE</scope>
    <source>
        <strain evidence="3">RS0144</strain>
    </source>
</reference>
<feature type="transmembrane region" description="Helical" evidence="1">
    <location>
        <begin position="7"/>
        <end position="28"/>
    </location>
</feature>